<dbReference type="OrthoDB" id="2390386at2"/>
<dbReference type="AlphaFoldDB" id="A0A0F7HJX6"/>
<protein>
    <recommendedName>
        <fullName evidence="6">Transposase</fullName>
    </recommendedName>
</protein>
<evidence type="ECO:0000313" key="4">
    <source>
        <dbReference type="Proteomes" id="UP000034029"/>
    </source>
</evidence>
<dbReference type="EMBL" id="CP011366">
    <property type="protein sequence ID" value="AKG73404.1"/>
    <property type="molecule type" value="Genomic_DNA"/>
</dbReference>
<evidence type="ECO:0008006" key="6">
    <source>
        <dbReference type="Google" id="ProtNLM"/>
    </source>
</evidence>
<reference evidence="2 4" key="1">
    <citation type="journal article" date="2015" name="Int. J. Syst. Evol. Microbiol.">
        <title>Complete genome sequence of Salinicoccus halodurans H3B36, isolated from the Qaidam Basin in China.</title>
        <authorList>
            <person name="Jiang K."/>
            <person name="Xue Y."/>
            <person name="Ma Y."/>
        </authorList>
    </citation>
    <scope>NUCLEOTIDE SEQUENCE [LARGE SCALE GENOMIC DNA]</scope>
    <source>
        <strain evidence="2 4">H3B36</strain>
    </source>
</reference>
<organism evidence="3 5">
    <name type="scientific">Salinicoccus halodurans</name>
    <dbReference type="NCBI Taxonomy" id="407035"/>
    <lineage>
        <taxon>Bacteria</taxon>
        <taxon>Bacillati</taxon>
        <taxon>Bacillota</taxon>
        <taxon>Bacilli</taxon>
        <taxon>Bacillales</taxon>
        <taxon>Staphylococcaceae</taxon>
        <taxon>Salinicoccus</taxon>
    </lineage>
</organism>
<keyword evidence="1" id="KW-0175">Coiled coil</keyword>
<feature type="coiled-coil region" evidence="1">
    <location>
        <begin position="27"/>
        <end position="54"/>
    </location>
</feature>
<dbReference type="EMBL" id="FOTB01000004">
    <property type="protein sequence ID" value="SFK81250.1"/>
    <property type="molecule type" value="Genomic_DNA"/>
</dbReference>
<proteinExistence type="predicted"/>
<reference evidence="4" key="2">
    <citation type="submission" date="2015-04" db="EMBL/GenBank/DDBJ databases">
        <title>Complete genome sequence of Salinicoccus halodurans strain H3B36, isolated from the Qaidam basin of China.</title>
        <authorList>
            <person name="Ma Y."/>
            <person name="Jiang K."/>
            <person name="Xue Y."/>
        </authorList>
    </citation>
    <scope>NUCLEOTIDE SEQUENCE [LARGE SCALE GENOMIC DNA]</scope>
    <source>
        <strain evidence="4">H3B36</strain>
    </source>
</reference>
<accession>A0A0F7HJX6</accession>
<evidence type="ECO:0000313" key="3">
    <source>
        <dbReference type="EMBL" id="SFK81250.1"/>
    </source>
</evidence>
<keyword evidence="4" id="KW-1185">Reference proteome</keyword>
<dbReference type="Proteomes" id="UP000034029">
    <property type="component" value="Chromosome"/>
</dbReference>
<gene>
    <name evidence="2" type="ORF">AAT16_03720</name>
    <name evidence="3" type="ORF">SAMN05216235_1776</name>
</gene>
<name>A0A0F7HJX6_9STAP</name>
<evidence type="ECO:0000313" key="5">
    <source>
        <dbReference type="Proteomes" id="UP000183090"/>
    </source>
</evidence>
<evidence type="ECO:0000313" key="2">
    <source>
        <dbReference type="EMBL" id="AKG73404.1"/>
    </source>
</evidence>
<dbReference type="Proteomes" id="UP000183090">
    <property type="component" value="Unassembled WGS sequence"/>
</dbReference>
<evidence type="ECO:0000256" key="1">
    <source>
        <dbReference type="SAM" id="Coils"/>
    </source>
</evidence>
<sequence>MDQLSYEELKKIALESLEQEERVLSEFKIIDQEMSALKNDNARLSRELQKYKEFLPIKAALKAKKMMKK</sequence>
<dbReference type="KEGG" id="shv:AAT16_03720"/>
<reference evidence="3 5" key="3">
    <citation type="submission" date="2016-10" db="EMBL/GenBank/DDBJ databases">
        <authorList>
            <person name="Varghese N."/>
            <person name="Submissions S."/>
        </authorList>
    </citation>
    <scope>NUCLEOTIDE SEQUENCE [LARGE SCALE GENOMIC DNA]</scope>
    <source>
        <strain evidence="3 5">CGMCC 1.6501</strain>
    </source>
</reference>
<dbReference type="RefSeq" id="WP_046789594.1">
    <property type="nucleotide sequence ID" value="NZ_CP011366.1"/>
</dbReference>